<dbReference type="Pfam" id="PF03936">
    <property type="entry name" value="Terpene_synth_C"/>
    <property type="match status" value="1"/>
</dbReference>
<organism evidence="4 5">
    <name type="scientific">Jatropha curcas</name>
    <name type="common">Barbados nut</name>
    <dbReference type="NCBI Taxonomy" id="180498"/>
    <lineage>
        <taxon>Eukaryota</taxon>
        <taxon>Viridiplantae</taxon>
        <taxon>Streptophyta</taxon>
        <taxon>Embryophyta</taxon>
        <taxon>Tracheophyta</taxon>
        <taxon>Spermatophyta</taxon>
        <taxon>Magnoliopsida</taxon>
        <taxon>eudicotyledons</taxon>
        <taxon>Gunneridae</taxon>
        <taxon>Pentapetalae</taxon>
        <taxon>rosids</taxon>
        <taxon>fabids</taxon>
        <taxon>Malpighiales</taxon>
        <taxon>Euphorbiaceae</taxon>
        <taxon>Crotonoideae</taxon>
        <taxon>Jatropheae</taxon>
        <taxon>Jatropha</taxon>
    </lineage>
</organism>
<dbReference type="InterPro" id="IPR050148">
    <property type="entry name" value="Terpene_synthase-like"/>
</dbReference>
<evidence type="ECO:0000259" key="3">
    <source>
        <dbReference type="Pfam" id="PF03936"/>
    </source>
</evidence>
<proteinExistence type="predicted"/>
<dbReference type="GO" id="GO:0000287">
    <property type="term" value="F:magnesium ion binding"/>
    <property type="evidence" value="ECO:0007669"/>
    <property type="project" value="InterPro"/>
</dbReference>
<gene>
    <name evidence="4" type="ORF">JCGZ_22211</name>
</gene>
<dbReference type="GO" id="GO:0010333">
    <property type="term" value="F:terpene synthase activity"/>
    <property type="evidence" value="ECO:0007669"/>
    <property type="project" value="InterPro"/>
</dbReference>
<reference evidence="4 5" key="1">
    <citation type="journal article" date="2014" name="PLoS ONE">
        <title>Global Analysis of Gene Expression Profiles in Physic Nut (Jatropha curcas L.) Seedlings Exposed to Salt Stress.</title>
        <authorList>
            <person name="Zhang L."/>
            <person name="Zhang C."/>
            <person name="Wu P."/>
            <person name="Chen Y."/>
            <person name="Li M."/>
            <person name="Jiang H."/>
            <person name="Wu G."/>
        </authorList>
    </citation>
    <scope>NUCLEOTIDE SEQUENCE [LARGE SCALE GENOMIC DNA]</scope>
    <source>
        <strain evidence="5">cv. GZQX0401</strain>
        <tissue evidence="4">Young leaves</tissue>
    </source>
</reference>
<dbReference type="AlphaFoldDB" id="A0A067K1I2"/>
<keyword evidence="5" id="KW-1185">Reference proteome</keyword>
<dbReference type="GO" id="GO:0016114">
    <property type="term" value="P:terpenoid biosynthetic process"/>
    <property type="evidence" value="ECO:0007669"/>
    <property type="project" value="InterPro"/>
</dbReference>
<dbReference type="InterPro" id="IPR008949">
    <property type="entry name" value="Isoprenoid_synthase_dom_sf"/>
</dbReference>
<keyword evidence="2" id="KW-0460">Magnesium</keyword>
<dbReference type="PANTHER" id="PTHR31225">
    <property type="entry name" value="OS04G0344100 PROTEIN-RELATED"/>
    <property type="match status" value="1"/>
</dbReference>
<feature type="domain" description="Terpene synthase metal-binding" evidence="3">
    <location>
        <begin position="2"/>
        <end position="108"/>
    </location>
</feature>
<evidence type="ECO:0000256" key="1">
    <source>
        <dbReference type="ARBA" id="ARBA00022723"/>
    </source>
</evidence>
<dbReference type="Proteomes" id="UP000027138">
    <property type="component" value="Unassembled WGS sequence"/>
</dbReference>
<evidence type="ECO:0000256" key="2">
    <source>
        <dbReference type="ARBA" id="ARBA00022842"/>
    </source>
</evidence>
<evidence type="ECO:0000313" key="4">
    <source>
        <dbReference type="EMBL" id="KDP26110.1"/>
    </source>
</evidence>
<dbReference type="PANTHER" id="PTHR31225:SF9">
    <property type="entry name" value="TERPENE SYNTHASE 10"/>
    <property type="match status" value="1"/>
</dbReference>
<dbReference type="InterPro" id="IPR005630">
    <property type="entry name" value="Terpene_synthase_metal-bd"/>
</dbReference>
<dbReference type="Gene3D" id="1.10.600.10">
    <property type="entry name" value="Farnesyl Diphosphate Synthase"/>
    <property type="match status" value="1"/>
</dbReference>
<accession>A0A067K1I2</accession>
<protein>
    <recommendedName>
        <fullName evidence="3">Terpene synthase metal-binding domain-containing protein</fullName>
    </recommendedName>
</protein>
<name>A0A067K1I2_JATCU</name>
<keyword evidence="1" id="KW-0479">Metal-binding</keyword>
<evidence type="ECO:0000313" key="5">
    <source>
        <dbReference type="Proteomes" id="UP000027138"/>
    </source>
</evidence>
<dbReference type="EMBL" id="KK914929">
    <property type="protein sequence ID" value="KDP26110.1"/>
    <property type="molecule type" value="Genomic_DNA"/>
</dbReference>
<dbReference type="OrthoDB" id="1877784at2759"/>
<dbReference type="STRING" id="180498.A0A067K1I2"/>
<sequence length="108" mass="12548">MAYDTFKEHGFHIIPYLKKFWANSCKAYLLEAKWYYSGYTPTLQEYIDNAWISISIPVILGHCYFLLRTPITTDALKALKEYPNIIQLLPLIVRLADDLATSSDELKK</sequence>
<dbReference type="SUPFAM" id="SSF48576">
    <property type="entry name" value="Terpenoid synthases"/>
    <property type="match status" value="1"/>
</dbReference>